<gene>
    <name evidence="1" type="ORF">METZ01_LOCUS183245</name>
</gene>
<name>A0A382CY33_9ZZZZ</name>
<evidence type="ECO:0000313" key="1">
    <source>
        <dbReference type="EMBL" id="SVB30391.1"/>
    </source>
</evidence>
<proteinExistence type="predicted"/>
<dbReference type="AlphaFoldDB" id="A0A382CY33"/>
<reference evidence="1" key="1">
    <citation type="submission" date="2018-05" db="EMBL/GenBank/DDBJ databases">
        <authorList>
            <person name="Lanie J.A."/>
            <person name="Ng W.-L."/>
            <person name="Kazmierczak K.M."/>
            <person name="Andrzejewski T.M."/>
            <person name="Davidsen T.M."/>
            <person name="Wayne K.J."/>
            <person name="Tettelin H."/>
            <person name="Glass J.I."/>
            <person name="Rusch D."/>
            <person name="Podicherti R."/>
            <person name="Tsui H.-C.T."/>
            <person name="Winkler M.E."/>
        </authorList>
    </citation>
    <scope>NUCLEOTIDE SEQUENCE</scope>
</reference>
<feature type="non-terminal residue" evidence="1">
    <location>
        <position position="1"/>
    </location>
</feature>
<organism evidence="1">
    <name type="scientific">marine metagenome</name>
    <dbReference type="NCBI Taxonomy" id="408172"/>
    <lineage>
        <taxon>unclassified sequences</taxon>
        <taxon>metagenomes</taxon>
        <taxon>ecological metagenomes</taxon>
    </lineage>
</organism>
<sequence length="136" mass="14815">DAKAWEYKFVVEKPGLYPFTLFYYDNLGGSSSLTASGGTASSLEWLNVAPTGMKFLINEDDDQSIAAYVPPDAIAEVRPATMSVLLQDGNVIVSWTEPGVLQEAEKVTGPWNDVVGAGSPRVVTPDSRAMFYRVRH</sequence>
<protein>
    <submittedName>
        <fullName evidence="1">Uncharacterized protein</fullName>
    </submittedName>
</protein>
<dbReference type="EMBL" id="UINC01036433">
    <property type="protein sequence ID" value="SVB30391.1"/>
    <property type="molecule type" value="Genomic_DNA"/>
</dbReference>
<accession>A0A382CY33</accession>